<feature type="transmembrane region" description="Helical" evidence="1">
    <location>
        <begin position="61"/>
        <end position="80"/>
    </location>
</feature>
<protein>
    <submittedName>
        <fullName evidence="2">Uncharacterized protein</fullName>
    </submittedName>
</protein>
<evidence type="ECO:0000313" key="2">
    <source>
        <dbReference type="EMBL" id="QHT82603.1"/>
    </source>
</evidence>
<feature type="transmembrane region" description="Helical" evidence="1">
    <location>
        <begin position="92"/>
        <end position="109"/>
    </location>
</feature>
<keyword evidence="1" id="KW-0812">Transmembrane</keyword>
<reference evidence="2" key="1">
    <citation type="journal article" date="2020" name="Nature">
        <title>Giant virus diversity and host interactions through global metagenomics.</title>
        <authorList>
            <person name="Schulz F."/>
            <person name="Roux S."/>
            <person name="Paez-Espino D."/>
            <person name="Jungbluth S."/>
            <person name="Walsh D.A."/>
            <person name="Denef V.J."/>
            <person name="McMahon K.D."/>
            <person name="Konstantinidis K.T."/>
            <person name="Eloe-Fadrosh E.A."/>
            <person name="Kyrpides N.C."/>
            <person name="Woyke T."/>
        </authorList>
    </citation>
    <scope>NUCLEOTIDE SEQUENCE</scope>
    <source>
        <strain evidence="2">GVMAG-M-3300023184-165</strain>
    </source>
</reference>
<evidence type="ECO:0000256" key="1">
    <source>
        <dbReference type="SAM" id="Phobius"/>
    </source>
</evidence>
<dbReference type="EMBL" id="MN740002">
    <property type="protein sequence ID" value="QHT82603.1"/>
    <property type="molecule type" value="Genomic_DNA"/>
</dbReference>
<dbReference type="AlphaFoldDB" id="A0A6C0HRS4"/>
<accession>A0A6C0HRS4</accession>
<sequence length="113" mass="13033">MKELYVHLFHILIVGTLFLFVGIKSTNTPAFMYPILLTLGIIIVFYHAYKTYVKFNSGKNPWVNLFHIFVVGPLLIYIGYNKQLTPRQAYEFLLMLGFASIGYHGYYAITGDK</sequence>
<keyword evidence="1" id="KW-0472">Membrane</keyword>
<feature type="transmembrane region" description="Helical" evidence="1">
    <location>
        <begin position="6"/>
        <end position="23"/>
    </location>
</feature>
<name>A0A6C0HRS4_9ZZZZ</name>
<proteinExistence type="predicted"/>
<feature type="transmembrane region" description="Helical" evidence="1">
    <location>
        <begin position="30"/>
        <end position="49"/>
    </location>
</feature>
<keyword evidence="1" id="KW-1133">Transmembrane helix</keyword>
<organism evidence="2">
    <name type="scientific">viral metagenome</name>
    <dbReference type="NCBI Taxonomy" id="1070528"/>
    <lineage>
        <taxon>unclassified sequences</taxon>
        <taxon>metagenomes</taxon>
        <taxon>organismal metagenomes</taxon>
    </lineage>
</organism>